<dbReference type="AlphaFoldDB" id="A0A2U3Q782"/>
<sequence length="57" mass="6324">MVAEIDQIILGVETHKALTMERARRKRWQRAVEAGSAQVEIINACLPTNLSCQFVAG</sequence>
<evidence type="ECO:0000313" key="2">
    <source>
        <dbReference type="Proteomes" id="UP000246085"/>
    </source>
</evidence>
<dbReference type="Proteomes" id="UP000246085">
    <property type="component" value="Chromosome BRAD3257"/>
</dbReference>
<proteinExistence type="predicted"/>
<protein>
    <submittedName>
        <fullName evidence="1">Uncharacterized protein</fullName>
    </submittedName>
</protein>
<name>A0A2U3Q782_9BRAD</name>
<organism evidence="1 2">
    <name type="scientific">Bradyrhizobium vignae</name>
    <dbReference type="NCBI Taxonomy" id="1549949"/>
    <lineage>
        <taxon>Bacteria</taxon>
        <taxon>Pseudomonadati</taxon>
        <taxon>Pseudomonadota</taxon>
        <taxon>Alphaproteobacteria</taxon>
        <taxon>Hyphomicrobiales</taxon>
        <taxon>Nitrobacteraceae</taxon>
        <taxon>Bradyrhizobium</taxon>
    </lineage>
</organism>
<dbReference type="KEGG" id="bvz:BRAD3257_6354"/>
<gene>
    <name evidence="1" type="ORF">BRAD3257_6354</name>
</gene>
<evidence type="ECO:0000313" key="1">
    <source>
        <dbReference type="EMBL" id="SPP97250.1"/>
    </source>
</evidence>
<accession>A0A2U3Q782</accession>
<dbReference type="EMBL" id="LS398110">
    <property type="protein sequence ID" value="SPP97250.1"/>
    <property type="molecule type" value="Genomic_DNA"/>
</dbReference>
<reference evidence="1 2" key="1">
    <citation type="submission" date="2018-03" db="EMBL/GenBank/DDBJ databases">
        <authorList>
            <person name="Gully D."/>
        </authorList>
    </citation>
    <scope>NUCLEOTIDE SEQUENCE [LARGE SCALE GENOMIC DNA]</scope>
    <source>
        <strain evidence="1">ORS3257</strain>
    </source>
</reference>